<organism evidence="1 2">
    <name type="scientific">Planktothrix serta PCC 8927</name>
    <dbReference type="NCBI Taxonomy" id="671068"/>
    <lineage>
        <taxon>Bacteria</taxon>
        <taxon>Bacillati</taxon>
        <taxon>Cyanobacteriota</taxon>
        <taxon>Cyanophyceae</taxon>
        <taxon>Oscillatoriophycideae</taxon>
        <taxon>Oscillatoriales</taxon>
        <taxon>Microcoleaceae</taxon>
        <taxon>Planktothrix</taxon>
    </lineage>
</organism>
<gene>
    <name evidence="1" type="ORF">PL8927_900091</name>
</gene>
<sequence length="71" mass="7918">MNSHKVTLEISETLFEQLSLLADLKEESIEYLAIQIIAAKLPCLIQKESQLNQLLAAIKPDSIHSEIGLET</sequence>
<dbReference type="RefSeq" id="WP_083626973.1">
    <property type="nucleotide sequence ID" value="NZ_LR734888.1"/>
</dbReference>
<proteinExistence type="predicted"/>
<comment type="caution">
    <text evidence="1">The sequence shown here is derived from an EMBL/GenBank/DDBJ whole genome shotgun (WGS) entry which is preliminary data.</text>
</comment>
<keyword evidence="2" id="KW-1185">Reference proteome</keyword>
<protein>
    <submittedName>
        <fullName evidence="1">Uncharacterized protein</fullName>
    </submittedName>
</protein>
<dbReference type="AlphaFoldDB" id="A0A7Z9C4G4"/>
<accession>A0A7Z9C4G4</accession>
<evidence type="ECO:0000313" key="2">
    <source>
        <dbReference type="Proteomes" id="UP000184550"/>
    </source>
</evidence>
<dbReference type="Proteomes" id="UP000184550">
    <property type="component" value="Unassembled WGS sequence"/>
</dbReference>
<evidence type="ECO:0000313" key="1">
    <source>
        <dbReference type="EMBL" id="VXD25778.1"/>
    </source>
</evidence>
<reference evidence="1" key="1">
    <citation type="submission" date="2019-10" db="EMBL/GenBank/DDBJ databases">
        <authorList>
            <consortium name="Genoscope - CEA"/>
            <person name="William W."/>
        </authorList>
    </citation>
    <scope>NUCLEOTIDE SEQUENCE [LARGE SCALE GENOMIC DNA]</scope>
    <source>
        <strain evidence="1">BBR_PRJEB10992</strain>
    </source>
</reference>
<dbReference type="OrthoDB" id="515375at2"/>
<name>A0A7Z9C4G4_9CYAN</name>
<dbReference type="EMBL" id="CZCU02000169">
    <property type="protein sequence ID" value="VXD25778.1"/>
    <property type="molecule type" value="Genomic_DNA"/>
</dbReference>